<keyword evidence="3" id="KW-1185">Reference proteome</keyword>
<reference evidence="2" key="1">
    <citation type="thesis" date="2020" institute="ProQuest LLC" country="789 East Eisenhower Parkway, Ann Arbor, MI, USA">
        <title>Comparative Genomics and Chromosome Evolution.</title>
        <authorList>
            <person name="Mudd A.B."/>
        </authorList>
    </citation>
    <scope>NUCLEOTIDE SEQUENCE</scope>
    <source>
        <strain evidence="2">237g6f4</strain>
        <tissue evidence="2">Blood</tissue>
    </source>
</reference>
<evidence type="ECO:0000313" key="3">
    <source>
        <dbReference type="Proteomes" id="UP000824782"/>
    </source>
</evidence>
<evidence type="ECO:0000313" key="2">
    <source>
        <dbReference type="EMBL" id="KAG8544124.1"/>
    </source>
</evidence>
<keyword evidence="1" id="KW-0472">Membrane</keyword>
<keyword evidence="1" id="KW-0812">Transmembrane</keyword>
<protein>
    <submittedName>
        <fullName evidence="2">Uncharacterized protein</fullName>
    </submittedName>
</protein>
<accession>A0AAV6Z9T2</accession>
<organism evidence="2 3">
    <name type="scientific">Engystomops pustulosus</name>
    <name type="common">Tungara frog</name>
    <name type="synonym">Physalaemus pustulosus</name>
    <dbReference type="NCBI Taxonomy" id="76066"/>
    <lineage>
        <taxon>Eukaryota</taxon>
        <taxon>Metazoa</taxon>
        <taxon>Chordata</taxon>
        <taxon>Craniata</taxon>
        <taxon>Vertebrata</taxon>
        <taxon>Euteleostomi</taxon>
        <taxon>Amphibia</taxon>
        <taxon>Batrachia</taxon>
        <taxon>Anura</taxon>
        <taxon>Neobatrachia</taxon>
        <taxon>Hyloidea</taxon>
        <taxon>Leptodactylidae</taxon>
        <taxon>Leiuperinae</taxon>
        <taxon>Engystomops</taxon>
    </lineage>
</organism>
<evidence type="ECO:0000256" key="1">
    <source>
        <dbReference type="SAM" id="Phobius"/>
    </source>
</evidence>
<comment type="caution">
    <text evidence="2">The sequence shown here is derived from an EMBL/GenBank/DDBJ whole genome shotgun (WGS) entry which is preliminary data.</text>
</comment>
<proteinExistence type="predicted"/>
<dbReference type="Proteomes" id="UP000824782">
    <property type="component" value="Unassembled WGS sequence"/>
</dbReference>
<dbReference type="EMBL" id="WNYA01002538">
    <property type="protein sequence ID" value="KAG8544124.1"/>
    <property type="molecule type" value="Genomic_DNA"/>
</dbReference>
<gene>
    <name evidence="2" type="ORF">GDO81_023036</name>
</gene>
<feature type="transmembrane region" description="Helical" evidence="1">
    <location>
        <begin position="20"/>
        <end position="39"/>
    </location>
</feature>
<sequence>MDLTLLVTDQPKLFTFFTTRVEFLTFSLVLCLFIYNVLLDSRSLARSCNPRVPLSRSFCLVLGLQEICKYLQCLNPDF</sequence>
<name>A0AAV6Z9T2_ENGPU</name>
<dbReference type="AlphaFoldDB" id="A0AAV6Z9T2"/>
<keyword evidence="1" id="KW-1133">Transmembrane helix</keyword>